<dbReference type="InterPro" id="IPR000524">
    <property type="entry name" value="Tscrpt_reg_HTH_GntR"/>
</dbReference>
<dbReference type="EMBL" id="JANTEZ010000001">
    <property type="protein sequence ID" value="MCS5713542.1"/>
    <property type="molecule type" value="Genomic_DNA"/>
</dbReference>
<reference evidence="5" key="1">
    <citation type="submission" date="2022-08" db="EMBL/GenBank/DDBJ databases">
        <authorList>
            <person name="Deng Y."/>
            <person name="Han X.-F."/>
            <person name="Zhang Y.-Q."/>
        </authorList>
    </citation>
    <scope>NUCLEOTIDE SEQUENCE</scope>
    <source>
        <strain evidence="5">CPCC 205716</strain>
    </source>
</reference>
<keyword evidence="2" id="KW-0238">DNA-binding</keyword>
<evidence type="ECO:0000313" key="6">
    <source>
        <dbReference type="Proteomes" id="UP001165580"/>
    </source>
</evidence>
<dbReference type="InterPro" id="IPR011663">
    <property type="entry name" value="UTRA"/>
</dbReference>
<protein>
    <submittedName>
        <fullName evidence="5">GntR family transcriptional regulator</fullName>
    </submittedName>
</protein>
<dbReference type="Pfam" id="PF00392">
    <property type="entry name" value="GntR"/>
    <property type="match status" value="1"/>
</dbReference>
<gene>
    <name evidence="5" type="ORF">NVV95_03120</name>
</gene>
<dbReference type="SMART" id="SM00866">
    <property type="entry name" value="UTRA"/>
    <property type="match status" value="1"/>
</dbReference>
<comment type="caution">
    <text evidence="5">The sequence shown here is derived from an EMBL/GenBank/DDBJ whole genome shotgun (WGS) entry which is preliminary data.</text>
</comment>
<accession>A0ABT2GBF9</accession>
<dbReference type="Gene3D" id="1.10.10.10">
    <property type="entry name" value="Winged helix-like DNA-binding domain superfamily/Winged helix DNA-binding domain"/>
    <property type="match status" value="1"/>
</dbReference>
<keyword evidence="6" id="KW-1185">Reference proteome</keyword>
<dbReference type="RefSeq" id="WP_259485072.1">
    <property type="nucleotide sequence ID" value="NZ_JANTEZ010000001.1"/>
</dbReference>
<dbReference type="PRINTS" id="PR00035">
    <property type="entry name" value="HTHGNTR"/>
</dbReference>
<evidence type="ECO:0000259" key="4">
    <source>
        <dbReference type="PROSITE" id="PS50949"/>
    </source>
</evidence>
<dbReference type="PANTHER" id="PTHR44846">
    <property type="entry name" value="MANNOSYL-D-GLYCERATE TRANSPORT/METABOLISM SYSTEM REPRESSOR MNGR-RELATED"/>
    <property type="match status" value="1"/>
</dbReference>
<dbReference type="Pfam" id="PF07702">
    <property type="entry name" value="UTRA"/>
    <property type="match status" value="1"/>
</dbReference>
<dbReference type="SMART" id="SM00345">
    <property type="entry name" value="HTH_GNTR"/>
    <property type="match status" value="1"/>
</dbReference>
<dbReference type="SUPFAM" id="SSF64288">
    <property type="entry name" value="Chorismate lyase-like"/>
    <property type="match status" value="1"/>
</dbReference>
<dbReference type="SUPFAM" id="SSF46785">
    <property type="entry name" value="Winged helix' DNA-binding domain"/>
    <property type="match status" value="1"/>
</dbReference>
<name>A0ABT2GBF9_9MICO</name>
<organism evidence="5 6">
    <name type="scientific">Herbiconiux gentiana</name>
    <dbReference type="NCBI Taxonomy" id="2970912"/>
    <lineage>
        <taxon>Bacteria</taxon>
        <taxon>Bacillati</taxon>
        <taxon>Actinomycetota</taxon>
        <taxon>Actinomycetes</taxon>
        <taxon>Micrococcales</taxon>
        <taxon>Microbacteriaceae</taxon>
        <taxon>Herbiconiux</taxon>
    </lineage>
</organism>
<dbReference type="InterPro" id="IPR028978">
    <property type="entry name" value="Chorismate_lyase_/UTRA_dom_sf"/>
</dbReference>
<dbReference type="PROSITE" id="PS50949">
    <property type="entry name" value="HTH_GNTR"/>
    <property type="match status" value="1"/>
</dbReference>
<proteinExistence type="predicted"/>
<keyword evidence="3" id="KW-0804">Transcription</keyword>
<dbReference type="CDD" id="cd07377">
    <property type="entry name" value="WHTH_GntR"/>
    <property type="match status" value="1"/>
</dbReference>
<evidence type="ECO:0000313" key="5">
    <source>
        <dbReference type="EMBL" id="MCS5713542.1"/>
    </source>
</evidence>
<evidence type="ECO:0000256" key="2">
    <source>
        <dbReference type="ARBA" id="ARBA00023125"/>
    </source>
</evidence>
<dbReference type="Gene3D" id="3.40.1410.10">
    <property type="entry name" value="Chorismate lyase-like"/>
    <property type="match status" value="1"/>
</dbReference>
<dbReference type="InterPro" id="IPR036388">
    <property type="entry name" value="WH-like_DNA-bd_sf"/>
</dbReference>
<feature type="domain" description="HTH gntR-type" evidence="4">
    <location>
        <begin position="7"/>
        <end position="75"/>
    </location>
</feature>
<dbReference type="Proteomes" id="UP001165580">
    <property type="component" value="Unassembled WGS sequence"/>
</dbReference>
<evidence type="ECO:0000256" key="3">
    <source>
        <dbReference type="ARBA" id="ARBA00023163"/>
    </source>
</evidence>
<sequence length="242" mass="27081">MTIETRASMPDQLHADLQQLIRERRMQPGDRLPTEAELSEHFGVGRSTTREALKRLEQEGLVYAIKGHGRFISALGSLQVERPVTRYESISEVLEGRGMRVTSAVLDVQEQAVDAKRAAALGIEPGAPVIRLERLRFGDDIPIVFSVNTIPREVLPGPIAYRDWSRSITVVLEQHGHRIVSAATRISAVELADDTESRYNLAGLGPWLLTEEQCLTSTGERVLYAEDYHRGSEVAFNVVRRR</sequence>
<dbReference type="InterPro" id="IPR050679">
    <property type="entry name" value="Bact_HTH_transcr_reg"/>
</dbReference>
<evidence type="ECO:0000256" key="1">
    <source>
        <dbReference type="ARBA" id="ARBA00023015"/>
    </source>
</evidence>
<dbReference type="PANTHER" id="PTHR44846:SF17">
    <property type="entry name" value="GNTR-FAMILY TRANSCRIPTIONAL REGULATOR"/>
    <property type="match status" value="1"/>
</dbReference>
<dbReference type="InterPro" id="IPR036390">
    <property type="entry name" value="WH_DNA-bd_sf"/>
</dbReference>
<keyword evidence="1" id="KW-0805">Transcription regulation</keyword>